<organism evidence="2">
    <name type="scientific">Pongo abelii</name>
    <name type="common">Sumatran orangutan</name>
    <name type="synonym">Pongo pygmaeus abelii</name>
    <dbReference type="NCBI Taxonomy" id="9601"/>
    <lineage>
        <taxon>Eukaryota</taxon>
        <taxon>Metazoa</taxon>
        <taxon>Chordata</taxon>
        <taxon>Craniata</taxon>
        <taxon>Vertebrata</taxon>
        <taxon>Euteleostomi</taxon>
        <taxon>Mammalia</taxon>
        <taxon>Eutheria</taxon>
        <taxon>Euarchontoglires</taxon>
        <taxon>Primates</taxon>
        <taxon>Haplorrhini</taxon>
        <taxon>Catarrhini</taxon>
        <taxon>Hominidae</taxon>
        <taxon>Pongo</taxon>
    </lineage>
</organism>
<dbReference type="EMBL" id="NDHI03003640">
    <property type="protein sequence ID" value="PNJ12880.1"/>
    <property type="molecule type" value="Genomic_DNA"/>
</dbReference>
<protein>
    <submittedName>
        <fullName evidence="2">SHBG isoform 6</fullName>
    </submittedName>
</protein>
<feature type="chain" id="PRO_5014428396" evidence="1">
    <location>
        <begin position="30"/>
        <end position="58"/>
    </location>
</feature>
<sequence>MESRGPLATSRRLLLLLLLLLRHTRQGWALRPVLPTQVRERDSALSSCSLPFSPPLAL</sequence>
<evidence type="ECO:0000256" key="1">
    <source>
        <dbReference type="SAM" id="SignalP"/>
    </source>
</evidence>
<accession>A0A2J8RWH9</accession>
<evidence type="ECO:0000313" key="2">
    <source>
        <dbReference type="EMBL" id="PNJ12880.1"/>
    </source>
</evidence>
<gene>
    <name evidence="2" type="ORF">CR201_G0048061</name>
</gene>
<reference evidence="2" key="1">
    <citation type="submission" date="2017-12" db="EMBL/GenBank/DDBJ databases">
        <title>High-resolution comparative analysis of great ape genomes.</title>
        <authorList>
            <person name="Pollen A."/>
            <person name="Hastie A."/>
            <person name="Hormozdiari F."/>
            <person name="Dougherty M."/>
            <person name="Liu R."/>
            <person name="Chaisson M."/>
            <person name="Hoppe E."/>
            <person name="Hill C."/>
            <person name="Pang A."/>
            <person name="Hillier L."/>
            <person name="Baker C."/>
            <person name="Armstrong J."/>
            <person name="Shendure J."/>
            <person name="Paten B."/>
            <person name="Wilson R."/>
            <person name="Chao H."/>
            <person name="Schneider V."/>
            <person name="Ventura M."/>
            <person name="Kronenberg Z."/>
            <person name="Murali S."/>
            <person name="Gordon D."/>
            <person name="Cantsilieris S."/>
            <person name="Munson K."/>
            <person name="Nelson B."/>
            <person name="Raja A."/>
            <person name="Underwood J."/>
            <person name="Diekhans M."/>
            <person name="Fiddes I."/>
            <person name="Haussler D."/>
            <person name="Eichler E."/>
        </authorList>
    </citation>
    <scope>NUCLEOTIDE SEQUENCE [LARGE SCALE GENOMIC DNA]</scope>
    <source>
        <strain evidence="2">Susie</strain>
    </source>
</reference>
<feature type="signal peptide" evidence="1">
    <location>
        <begin position="1"/>
        <end position="29"/>
    </location>
</feature>
<name>A0A2J8RWH9_PONAB</name>
<dbReference type="AlphaFoldDB" id="A0A2J8RWH9"/>
<keyword evidence="1" id="KW-0732">Signal</keyword>
<proteinExistence type="predicted"/>
<comment type="caution">
    <text evidence="2">The sequence shown here is derived from an EMBL/GenBank/DDBJ whole genome shotgun (WGS) entry which is preliminary data.</text>
</comment>